<evidence type="ECO:0000256" key="1">
    <source>
        <dbReference type="SAM" id="SignalP"/>
    </source>
</evidence>
<organism evidence="2 3">
    <name type="scientific">Chloroherpeton thalassium (strain ATCC 35110 / GB-78)</name>
    <dbReference type="NCBI Taxonomy" id="517418"/>
    <lineage>
        <taxon>Bacteria</taxon>
        <taxon>Pseudomonadati</taxon>
        <taxon>Chlorobiota</taxon>
        <taxon>Chlorobiia</taxon>
        <taxon>Chlorobiales</taxon>
        <taxon>Chloroherpetonaceae</taxon>
        <taxon>Chloroherpeton</taxon>
    </lineage>
</organism>
<dbReference type="RefSeq" id="WP_012499974.1">
    <property type="nucleotide sequence ID" value="NC_011026.1"/>
</dbReference>
<keyword evidence="1" id="KW-0732">Signal</keyword>
<name>B3QRT7_CHLT3</name>
<accession>B3QRT7</accession>
<evidence type="ECO:0008006" key="4">
    <source>
        <dbReference type="Google" id="ProtNLM"/>
    </source>
</evidence>
<sequence length="451" mass="50863">MYKIVQFFLFIFVLLANCTALFAQAPVTSSSRLFRVQEAHIMREGALKIGWSNTGFYESAGHNNPIAKRTDDLTQYNSDLLVDYAVLNNLTLSGGATLLQKTFTTYGMGFNREFLSEVRFSSKLGSISTQNEHVQFGALATCYIPISGNANAPFIPYSSGYFDGQFLFLMSYYFDNVFYETSPGLHFNFGIKNFFTSGSNQSRTSSKTQIMNGGRNSVAFGVGFKYPTEKVDFFTEVSGEMYVGYAMPEYIYSREDYAYLGIGATWRLLDWLSVEPVGEFLLLGGNDKTVYDESIGVYKLSTHNYLPFKFSLSFSTGFGKAFSLFVETEEEIDANNGLSKAERQRNAKIRQVISDNSQELVSIYKQGREIDDSIEGSIYFDIVIGKDGRTKNARILVSTFDQTPTAIFIENQMLDRVRKWIYPSGDSELQIEILKLSFTPKRVSFVEESAQ</sequence>
<evidence type="ECO:0000313" key="3">
    <source>
        <dbReference type="Proteomes" id="UP000001208"/>
    </source>
</evidence>
<gene>
    <name evidence="2" type="ordered locus">Ctha_1427</name>
</gene>
<dbReference type="KEGG" id="cts:Ctha_1427"/>
<reference evidence="2 3" key="1">
    <citation type="submission" date="2008-06" db="EMBL/GenBank/DDBJ databases">
        <title>Complete sequence of Chloroherpeton thalassium ATCC 35110.</title>
        <authorList>
            <consortium name="US DOE Joint Genome Institute"/>
            <person name="Lucas S."/>
            <person name="Copeland A."/>
            <person name="Lapidus A."/>
            <person name="Glavina del Rio T."/>
            <person name="Dalin E."/>
            <person name="Tice H."/>
            <person name="Bruce D."/>
            <person name="Goodwin L."/>
            <person name="Pitluck S."/>
            <person name="Schmutz J."/>
            <person name="Larimer F."/>
            <person name="Land M."/>
            <person name="Hauser L."/>
            <person name="Kyrpides N."/>
            <person name="Mikhailova N."/>
            <person name="Liu Z."/>
            <person name="Li T."/>
            <person name="Zhao F."/>
            <person name="Overmann J."/>
            <person name="Bryant D.A."/>
            <person name="Richardson P."/>
        </authorList>
    </citation>
    <scope>NUCLEOTIDE SEQUENCE [LARGE SCALE GENOMIC DNA]</scope>
    <source>
        <strain evidence="3">ATCC 35110 / GB-78</strain>
    </source>
</reference>
<evidence type="ECO:0000313" key="2">
    <source>
        <dbReference type="EMBL" id="ACF13890.1"/>
    </source>
</evidence>
<feature type="signal peptide" evidence="1">
    <location>
        <begin position="1"/>
        <end position="25"/>
    </location>
</feature>
<dbReference type="Proteomes" id="UP000001208">
    <property type="component" value="Chromosome"/>
</dbReference>
<feature type="chain" id="PRO_5002795689" description="TonB family protein" evidence="1">
    <location>
        <begin position="26"/>
        <end position="451"/>
    </location>
</feature>
<dbReference type="EMBL" id="CP001100">
    <property type="protein sequence ID" value="ACF13890.1"/>
    <property type="molecule type" value="Genomic_DNA"/>
</dbReference>
<protein>
    <recommendedName>
        <fullName evidence="4">TonB family protein</fullName>
    </recommendedName>
</protein>
<proteinExistence type="predicted"/>
<dbReference type="AlphaFoldDB" id="B3QRT7"/>
<dbReference type="STRING" id="517418.Ctha_1427"/>
<dbReference type="HOGENOM" id="CLU_606491_0_0_10"/>
<dbReference type="OrthoDB" id="5290168at2"/>
<dbReference type="eggNOG" id="ENOG5033V41">
    <property type="taxonomic scope" value="Bacteria"/>
</dbReference>
<keyword evidence="3" id="KW-1185">Reference proteome</keyword>